<feature type="domain" description="CBS" evidence="3">
    <location>
        <begin position="57"/>
        <end position="114"/>
    </location>
</feature>
<dbReference type="PANTHER" id="PTHR43080:SF2">
    <property type="entry name" value="CBS DOMAIN-CONTAINING PROTEIN"/>
    <property type="match status" value="1"/>
</dbReference>
<name>A0A109W5Y7_9BACT</name>
<dbReference type="EMBL" id="CP014230">
    <property type="protein sequence ID" value="AMD92795.1"/>
    <property type="molecule type" value="Genomic_DNA"/>
</dbReference>
<protein>
    <recommendedName>
        <fullName evidence="3">CBS domain-containing protein</fullName>
    </recommendedName>
</protein>
<accession>A0A109W5Y7</accession>
<dbReference type="PROSITE" id="PS51371">
    <property type="entry name" value="CBS"/>
    <property type="match status" value="2"/>
</dbReference>
<proteinExistence type="predicted"/>
<evidence type="ECO:0000256" key="2">
    <source>
        <dbReference type="PROSITE-ProRule" id="PRU00703"/>
    </source>
</evidence>
<dbReference type="CDD" id="cd04586">
    <property type="entry name" value="CBS_pair_BON_assoc"/>
    <property type="match status" value="1"/>
</dbReference>
<dbReference type="SMART" id="SM00116">
    <property type="entry name" value="CBS"/>
    <property type="match status" value="2"/>
</dbReference>
<feature type="domain" description="CBS" evidence="3">
    <location>
        <begin position="142"/>
        <end position="194"/>
    </location>
</feature>
<dbReference type="Gene3D" id="3.10.580.10">
    <property type="entry name" value="CBS-domain"/>
    <property type="match status" value="1"/>
</dbReference>
<keyword evidence="5" id="KW-1185">Reference proteome</keyword>
<evidence type="ECO:0000259" key="3">
    <source>
        <dbReference type="PROSITE" id="PS51371"/>
    </source>
</evidence>
<sequence>MSPIIPLELSEADIVEAMRALQGYVDITPGAFREIYHSAYTHAMQRLRNSIRAEDIMSSPAHCLESGQDAASAARFLAEKGISGAPVVDEKGVVCGVISEKDFLRRMGLASHVSFMQVVSRCLGTSECLVSKMRTLKLAELMTTPPVTAGKELTAAEISTLLAEKSINRLPICDAEGRPVGIVTRTDLISALCV</sequence>
<dbReference type="PANTHER" id="PTHR43080">
    <property type="entry name" value="CBS DOMAIN-CONTAINING PROTEIN CBSX3, MITOCHONDRIAL"/>
    <property type="match status" value="1"/>
</dbReference>
<dbReference type="Proteomes" id="UP000063964">
    <property type="component" value="Chromosome"/>
</dbReference>
<reference evidence="5" key="1">
    <citation type="submission" date="2016-02" db="EMBL/GenBank/DDBJ databases">
        <authorList>
            <person name="Holder M.E."/>
            <person name="Ajami N.J."/>
            <person name="Petrosino J.F."/>
        </authorList>
    </citation>
    <scope>NUCLEOTIDE SEQUENCE [LARGE SCALE GENOMIC DNA]</scope>
    <source>
        <strain evidence="5">DSM 12838</strain>
    </source>
</reference>
<dbReference type="KEGG" id="doa:AXF15_06540"/>
<evidence type="ECO:0000256" key="1">
    <source>
        <dbReference type="ARBA" id="ARBA00023122"/>
    </source>
</evidence>
<dbReference type="AlphaFoldDB" id="A0A109W5Y7"/>
<dbReference type="InterPro" id="IPR000644">
    <property type="entry name" value="CBS_dom"/>
</dbReference>
<dbReference type="RefSeq" id="WP_066604993.1">
    <property type="nucleotide sequence ID" value="NZ_CP014230.1"/>
</dbReference>
<keyword evidence="1 2" id="KW-0129">CBS domain</keyword>
<evidence type="ECO:0000313" key="4">
    <source>
        <dbReference type="EMBL" id="AMD92795.1"/>
    </source>
</evidence>
<evidence type="ECO:0000313" key="5">
    <source>
        <dbReference type="Proteomes" id="UP000063964"/>
    </source>
</evidence>
<gene>
    <name evidence="4" type="ORF">AXF15_06540</name>
</gene>
<dbReference type="SUPFAM" id="SSF54631">
    <property type="entry name" value="CBS-domain pair"/>
    <property type="match status" value="1"/>
</dbReference>
<dbReference type="InterPro" id="IPR046342">
    <property type="entry name" value="CBS_dom_sf"/>
</dbReference>
<dbReference type="OrthoDB" id="9811720at2"/>
<dbReference type="InterPro" id="IPR051257">
    <property type="entry name" value="Diverse_CBS-Domain"/>
</dbReference>
<organism evidence="4 5">
    <name type="scientific">Desulfomicrobium orale DSM 12838</name>
    <dbReference type="NCBI Taxonomy" id="888061"/>
    <lineage>
        <taxon>Bacteria</taxon>
        <taxon>Pseudomonadati</taxon>
        <taxon>Thermodesulfobacteriota</taxon>
        <taxon>Desulfovibrionia</taxon>
        <taxon>Desulfovibrionales</taxon>
        <taxon>Desulfomicrobiaceae</taxon>
        <taxon>Desulfomicrobium</taxon>
    </lineage>
</organism>
<dbReference type="Pfam" id="PF00571">
    <property type="entry name" value="CBS"/>
    <property type="match status" value="2"/>
</dbReference>
<dbReference type="STRING" id="888061.AXF15_06540"/>